<reference evidence="3" key="1">
    <citation type="submission" date="2010-05" db="EMBL/GenBank/DDBJ databases">
        <title>The draft genome of Desulfonatronospira thiodismutans ASO3-1.</title>
        <authorList>
            <consortium name="US DOE Joint Genome Institute (JGI-PGF)"/>
            <person name="Lucas S."/>
            <person name="Copeland A."/>
            <person name="Lapidus A."/>
            <person name="Cheng J.-F."/>
            <person name="Bruce D."/>
            <person name="Goodwin L."/>
            <person name="Pitluck S."/>
            <person name="Chertkov O."/>
            <person name="Brettin T."/>
            <person name="Detter J.C."/>
            <person name="Han C."/>
            <person name="Land M.L."/>
            <person name="Hauser L."/>
            <person name="Kyrpides N."/>
            <person name="Mikhailova N."/>
            <person name="Muyzer G."/>
            <person name="Woyke T."/>
        </authorList>
    </citation>
    <scope>NUCLEOTIDE SEQUENCE [LARGE SCALE GENOMIC DNA]</scope>
    <source>
        <strain evidence="3">ASO3-1</strain>
    </source>
</reference>
<evidence type="ECO:0000259" key="2">
    <source>
        <dbReference type="PROSITE" id="PS51740"/>
    </source>
</evidence>
<dbReference type="InterPro" id="IPR037914">
    <property type="entry name" value="SpoVT-AbrB_sf"/>
</dbReference>
<sequence>MRQNLTISRKGQVTLPAELRRKYGLEAGGTVIAEDRNGELVLRPAAVLEIEIYKDEDIALWDAEDRLDEQTRRLIKEKAGIQE</sequence>
<evidence type="ECO:0000256" key="1">
    <source>
        <dbReference type="PROSITE-ProRule" id="PRU01076"/>
    </source>
</evidence>
<dbReference type="Proteomes" id="UP000005496">
    <property type="component" value="Unassembled WGS sequence"/>
</dbReference>
<dbReference type="NCBIfam" id="TIGR01439">
    <property type="entry name" value="lp_hng_hel_AbrB"/>
    <property type="match status" value="1"/>
</dbReference>
<dbReference type="InterPro" id="IPR007159">
    <property type="entry name" value="SpoVT-AbrB_dom"/>
</dbReference>
<dbReference type="eggNOG" id="ENOG5033H9W">
    <property type="taxonomic scope" value="Bacteria"/>
</dbReference>
<dbReference type="RefSeq" id="WP_008868412.1">
    <property type="nucleotide sequence ID" value="NZ_ACJN02000001.1"/>
</dbReference>
<dbReference type="AlphaFoldDB" id="D6SKR9"/>
<feature type="domain" description="SpoVT-AbrB" evidence="2">
    <location>
        <begin position="2"/>
        <end position="47"/>
    </location>
</feature>
<dbReference type="SMART" id="SM00966">
    <property type="entry name" value="SpoVT_AbrB"/>
    <property type="match status" value="1"/>
</dbReference>
<dbReference type="Gene3D" id="2.10.260.10">
    <property type="match status" value="1"/>
</dbReference>
<accession>D6SKR9</accession>
<organism evidence="3 4">
    <name type="scientific">Desulfonatronospira thiodismutans ASO3-1</name>
    <dbReference type="NCBI Taxonomy" id="555779"/>
    <lineage>
        <taxon>Bacteria</taxon>
        <taxon>Pseudomonadati</taxon>
        <taxon>Thermodesulfobacteriota</taxon>
        <taxon>Desulfovibrionia</taxon>
        <taxon>Desulfovibrionales</taxon>
        <taxon>Desulfonatronovibrionaceae</taxon>
        <taxon>Desulfonatronospira</taxon>
    </lineage>
</organism>
<dbReference type="Pfam" id="PF04014">
    <property type="entry name" value="MazE_antitoxin"/>
    <property type="match status" value="1"/>
</dbReference>
<comment type="caution">
    <text evidence="3">The sequence shown here is derived from an EMBL/GenBank/DDBJ whole genome shotgun (WGS) entry which is preliminary data.</text>
</comment>
<name>D6SKR9_9BACT</name>
<dbReference type="GO" id="GO:0003677">
    <property type="term" value="F:DNA binding"/>
    <property type="evidence" value="ECO:0007669"/>
    <property type="project" value="UniProtKB-UniRule"/>
</dbReference>
<evidence type="ECO:0000313" key="3">
    <source>
        <dbReference type="EMBL" id="EFI35280.1"/>
    </source>
</evidence>
<dbReference type="EMBL" id="ACJN02000001">
    <property type="protein sequence ID" value="EFI35280.1"/>
    <property type="molecule type" value="Genomic_DNA"/>
</dbReference>
<dbReference type="OrthoDB" id="9810885at2"/>
<proteinExistence type="predicted"/>
<gene>
    <name evidence="3" type="ORF">Dthio_PD2693</name>
</gene>
<dbReference type="PROSITE" id="PS51740">
    <property type="entry name" value="SPOVT_ABRB"/>
    <property type="match status" value="1"/>
</dbReference>
<keyword evidence="4" id="KW-1185">Reference proteome</keyword>
<dbReference type="SUPFAM" id="SSF89447">
    <property type="entry name" value="AbrB/MazE/MraZ-like"/>
    <property type="match status" value="1"/>
</dbReference>
<evidence type="ECO:0000313" key="4">
    <source>
        <dbReference type="Proteomes" id="UP000005496"/>
    </source>
</evidence>
<protein>
    <submittedName>
        <fullName evidence="3">Transcriptional regulator, AbrB family</fullName>
    </submittedName>
</protein>
<keyword evidence="1" id="KW-0238">DNA-binding</keyword>